<accession>A0AA89CA32</accession>
<keyword evidence="13" id="KW-1185">Reference proteome</keyword>
<gene>
    <name evidence="12" type="ORF">FSP39_017522</name>
</gene>
<proteinExistence type="inferred from homology"/>
<evidence type="ECO:0000256" key="1">
    <source>
        <dbReference type="ARBA" id="ARBA00004651"/>
    </source>
</evidence>
<feature type="transmembrane region" description="Helical" evidence="11">
    <location>
        <begin position="114"/>
        <end position="139"/>
    </location>
</feature>
<keyword evidence="8" id="KW-0406">Ion transport</keyword>
<name>A0AA89CA32_PINIB</name>
<feature type="transmembrane region" description="Helical" evidence="11">
    <location>
        <begin position="185"/>
        <end position="204"/>
    </location>
</feature>
<keyword evidence="3" id="KW-0813">Transport</keyword>
<keyword evidence="7 11" id="KW-1133">Transmembrane helix</keyword>
<comment type="subcellular location">
    <subcellularLocation>
        <location evidence="1">Cell membrane</location>
        <topology evidence="1">Multi-pass membrane protein</topology>
    </subcellularLocation>
</comment>
<organism evidence="12 13">
    <name type="scientific">Pinctada imbricata</name>
    <name type="common">Atlantic pearl-oyster</name>
    <name type="synonym">Pinctada martensii</name>
    <dbReference type="NCBI Taxonomy" id="66713"/>
    <lineage>
        <taxon>Eukaryota</taxon>
        <taxon>Metazoa</taxon>
        <taxon>Spiralia</taxon>
        <taxon>Lophotrochozoa</taxon>
        <taxon>Mollusca</taxon>
        <taxon>Bivalvia</taxon>
        <taxon>Autobranchia</taxon>
        <taxon>Pteriomorphia</taxon>
        <taxon>Pterioida</taxon>
        <taxon>Pterioidea</taxon>
        <taxon>Pteriidae</taxon>
        <taxon>Pinctada</taxon>
    </lineage>
</organism>
<evidence type="ECO:0000256" key="8">
    <source>
        <dbReference type="ARBA" id="ARBA00023065"/>
    </source>
</evidence>
<feature type="transmembrane region" description="Helical" evidence="11">
    <location>
        <begin position="42"/>
        <end position="62"/>
    </location>
</feature>
<dbReference type="GO" id="GO:0005886">
    <property type="term" value="C:plasma membrane"/>
    <property type="evidence" value="ECO:0007669"/>
    <property type="project" value="UniProtKB-SubCell"/>
</dbReference>
<feature type="transmembrane region" description="Helical" evidence="11">
    <location>
        <begin position="151"/>
        <end position="173"/>
    </location>
</feature>
<evidence type="ECO:0000313" key="12">
    <source>
        <dbReference type="EMBL" id="KAK3106314.1"/>
    </source>
</evidence>
<evidence type="ECO:0000256" key="11">
    <source>
        <dbReference type="SAM" id="Phobius"/>
    </source>
</evidence>
<dbReference type="PANTHER" id="PTHR21522:SF32">
    <property type="entry name" value="OTOPETRIN-2"/>
    <property type="match status" value="1"/>
</dbReference>
<feature type="transmembrane region" description="Helical" evidence="11">
    <location>
        <begin position="74"/>
        <end position="93"/>
    </location>
</feature>
<protein>
    <submittedName>
        <fullName evidence="12">Uncharacterized protein</fullName>
    </submittedName>
</protein>
<dbReference type="Pfam" id="PF03189">
    <property type="entry name" value="Otopetrin"/>
    <property type="match status" value="1"/>
</dbReference>
<evidence type="ECO:0000256" key="6">
    <source>
        <dbReference type="ARBA" id="ARBA00022781"/>
    </source>
</evidence>
<dbReference type="Proteomes" id="UP001186944">
    <property type="component" value="Unassembled WGS sequence"/>
</dbReference>
<keyword evidence="10" id="KW-0407">Ion channel</keyword>
<sequence length="250" mass="28636">MVSRLQHWIRNILVVPMIIGDVHELPMLQDNHSIQDGSISSLVLGTTVVAITIVSLLVTNTLRIVTPEKTEGAIRVNCMFVFLLGIFSLLLVISHARRKDSSVLEQRKNKLFKVVKVIFLWIFAIGSLYRASLFIIYTIETKENDFSKGIWLTRLLWNALDFIFISIQSIFLCVSSNYAFQRRLLLRYGVIFLISSNIMIWFIAVLQESFGRFPGIYLQNKSISRNISENLFATADIINKSKCIHTSYVN</sequence>
<dbReference type="AlphaFoldDB" id="A0AA89CA32"/>
<keyword evidence="6" id="KW-0375">Hydrogen ion transport</keyword>
<evidence type="ECO:0000256" key="10">
    <source>
        <dbReference type="ARBA" id="ARBA00023303"/>
    </source>
</evidence>
<comment type="caution">
    <text evidence="12">The sequence shown here is derived from an EMBL/GenBank/DDBJ whole genome shotgun (WGS) entry which is preliminary data.</text>
</comment>
<dbReference type="EMBL" id="VSWD01000003">
    <property type="protein sequence ID" value="KAK3106314.1"/>
    <property type="molecule type" value="Genomic_DNA"/>
</dbReference>
<evidence type="ECO:0000256" key="7">
    <source>
        <dbReference type="ARBA" id="ARBA00022989"/>
    </source>
</evidence>
<evidence type="ECO:0000256" key="2">
    <source>
        <dbReference type="ARBA" id="ARBA00006513"/>
    </source>
</evidence>
<reference evidence="12" key="1">
    <citation type="submission" date="2019-08" db="EMBL/GenBank/DDBJ databases">
        <title>The improved chromosome-level genome for the pearl oyster Pinctada fucata martensii using PacBio sequencing and Hi-C.</title>
        <authorList>
            <person name="Zheng Z."/>
        </authorList>
    </citation>
    <scope>NUCLEOTIDE SEQUENCE</scope>
    <source>
        <strain evidence="12">ZZ-2019</strain>
        <tissue evidence="12">Adductor muscle</tissue>
    </source>
</reference>
<keyword evidence="9 11" id="KW-0472">Membrane</keyword>
<dbReference type="InterPro" id="IPR004878">
    <property type="entry name" value="Otopetrin"/>
</dbReference>
<evidence type="ECO:0000313" key="13">
    <source>
        <dbReference type="Proteomes" id="UP001186944"/>
    </source>
</evidence>
<evidence type="ECO:0000256" key="4">
    <source>
        <dbReference type="ARBA" id="ARBA00022475"/>
    </source>
</evidence>
<keyword evidence="5 11" id="KW-0812">Transmembrane</keyword>
<evidence type="ECO:0000256" key="3">
    <source>
        <dbReference type="ARBA" id="ARBA00022448"/>
    </source>
</evidence>
<dbReference type="PANTHER" id="PTHR21522">
    <property type="entry name" value="PROTON CHANNEL OTOP"/>
    <property type="match status" value="1"/>
</dbReference>
<evidence type="ECO:0000256" key="9">
    <source>
        <dbReference type="ARBA" id="ARBA00023136"/>
    </source>
</evidence>
<keyword evidence="4" id="KW-1003">Cell membrane</keyword>
<dbReference type="GO" id="GO:0015252">
    <property type="term" value="F:proton channel activity"/>
    <property type="evidence" value="ECO:0007669"/>
    <property type="project" value="InterPro"/>
</dbReference>
<evidence type="ECO:0000256" key="5">
    <source>
        <dbReference type="ARBA" id="ARBA00022692"/>
    </source>
</evidence>
<comment type="similarity">
    <text evidence="2">Belongs to the otopetrin family.</text>
</comment>